<comment type="caution">
    <text evidence="1">The sequence shown here is derived from an EMBL/GenBank/DDBJ whole genome shotgun (WGS) entry which is preliminary data.</text>
</comment>
<gene>
    <name evidence="1" type="ORF">AQPW35_43270</name>
</gene>
<dbReference type="Pfam" id="PF07386">
    <property type="entry name" value="DUF1499"/>
    <property type="match status" value="1"/>
</dbReference>
<evidence type="ECO:0000313" key="2">
    <source>
        <dbReference type="Proteomes" id="UP000301751"/>
    </source>
</evidence>
<dbReference type="PANTHER" id="PTHR34801:SF6">
    <property type="entry name" value="SLL1620 PROTEIN"/>
    <property type="match status" value="1"/>
</dbReference>
<evidence type="ECO:0000313" key="1">
    <source>
        <dbReference type="EMBL" id="GCL65246.1"/>
    </source>
</evidence>
<dbReference type="PANTHER" id="PTHR34801">
    <property type="entry name" value="EXPRESSED PROTEIN"/>
    <property type="match status" value="1"/>
</dbReference>
<organism evidence="1 2">
    <name type="scientific">Pseudaquabacterium pictum</name>
    <dbReference type="NCBI Taxonomy" id="2315236"/>
    <lineage>
        <taxon>Bacteria</taxon>
        <taxon>Pseudomonadati</taxon>
        <taxon>Pseudomonadota</taxon>
        <taxon>Betaproteobacteria</taxon>
        <taxon>Burkholderiales</taxon>
        <taxon>Sphaerotilaceae</taxon>
        <taxon>Pseudaquabacterium</taxon>
    </lineage>
</organism>
<keyword evidence="2" id="KW-1185">Reference proteome</keyword>
<proteinExistence type="predicted"/>
<accession>A0A480AWH8</accession>
<dbReference type="AlphaFoldDB" id="A0A480AWH8"/>
<dbReference type="EMBL" id="BJCL01000014">
    <property type="protein sequence ID" value="GCL65246.1"/>
    <property type="molecule type" value="Genomic_DNA"/>
</dbReference>
<dbReference type="InterPro" id="IPR010865">
    <property type="entry name" value="DUF1499"/>
</dbReference>
<protein>
    <recommendedName>
        <fullName evidence="3">DUF1499 domain-containing protein</fullName>
    </recommendedName>
</protein>
<name>A0A480AWH8_9BURK</name>
<dbReference type="OrthoDB" id="9793534at2"/>
<reference evidence="2" key="1">
    <citation type="submission" date="2019-03" db="EMBL/GenBank/DDBJ databases">
        <title>Aquabacterium pictum sp.nov., the first bacteriochlorophyll a-containing freshwater bacterium in the genus Aquabacterium of the class Betaproteobacteria.</title>
        <authorList>
            <person name="Hirose S."/>
            <person name="Tank M."/>
            <person name="Hara E."/>
            <person name="Tamaki H."/>
            <person name="Takaichi S."/>
            <person name="Haruta S."/>
            <person name="Hanada S."/>
        </authorList>
    </citation>
    <scope>NUCLEOTIDE SEQUENCE [LARGE SCALE GENOMIC DNA]</scope>
    <source>
        <strain evidence="2">W35</strain>
    </source>
</reference>
<sequence length="157" mass="16626">MAGTVVLGLVVVALGAGQAGLLAGSPPTDLGVTVGRLKAPSMTDNSVSSQARLWDGHPMQRSAMIAPLPLRGTPAEAITRLRAVVEAMPGAAVVTQRDDYLYVRFTTRWMGYVDDAEFWADPASKAIQVRSASRLGASDLGANRARIERIRTALGPR</sequence>
<dbReference type="Proteomes" id="UP000301751">
    <property type="component" value="Unassembled WGS sequence"/>
</dbReference>
<dbReference type="PIRSF" id="PIRSF026426">
    <property type="entry name" value="DUF1499"/>
    <property type="match status" value="1"/>
</dbReference>
<evidence type="ECO:0008006" key="3">
    <source>
        <dbReference type="Google" id="ProtNLM"/>
    </source>
</evidence>